<evidence type="ECO:0000256" key="1">
    <source>
        <dbReference type="SAM" id="Phobius"/>
    </source>
</evidence>
<reference evidence="2" key="1">
    <citation type="journal article" date="2012" name="BMC Genomics">
        <title>Characterisation of full-length cDNA sequences provides insights into the Eimeria tenella transcriptome.</title>
        <authorList>
            <person name="Amiruddin N."/>
            <person name="Lee X.W."/>
            <person name="Blake D.P."/>
            <person name="Suzuki Y."/>
            <person name="Tay Y.L."/>
            <person name="Lim L.S."/>
            <person name="Tomley F.M."/>
            <person name="Watanabe J."/>
            <person name="Sugimoto C."/>
            <person name="Wan K.L."/>
        </authorList>
    </citation>
    <scope>NUCLEOTIDE SEQUENCE</scope>
    <source>
        <strain evidence="2">Houghton</strain>
    </source>
</reference>
<protein>
    <submittedName>
        <fullName evidence="2">Uncharacterized protein</fullName>
    </submittedName>
</protein>
<keyword evidence="1" id="KW-0472">Membrane</keyword>
<dbReference type="AlphaFoldDB" id="H9B9B0"/>
<proteinExistence type="evidence at transcript level"/>
<keyword evidence="1" id="KW-0812">Transmembrane</keyword>
<keyword evidence="1" id="KW-1133">Transmembrane helix</keyword>
<organism evidence="2">
    <name type="scientific">Eimeria tenella</name>
    <name type="common">Coccidian parasite</name>
    <dbReference type="NCBI Taxonomy" id="5802"/>
    <lineage>
        <taxon>Eukaryota</taxon>
        <taxon>Sar</taxon>
        <taxon>Alveolata</taxon>
        <taxon>Apicomplexa</taxon>
        <taxon>Conoidasida</taxon>
        <taxon>Coccidia</taxon>
        <taxon>Eucoccidiorida</taxon>
        <taxon>Eimeriorina</taxon>
        <taxon>Eimeriidae</taxon>
        <taxon>Eimeria</taxon>
    </lineage>
</organism>
<sequence>MYWSLISALPAAIMTFNYYIFQRTAVVQSGLTRLTIGELSQVMRLFGLLVIFCFIVLAVVSGVQFSQCTTCNHDVFGENAFWCIVTMMWLIAMACLSPTPRHMSKLTYTQETSAGAQSGGRVFGRVAMADDATFMVDAQDSAADNFIRAGVHPDLVAQGKVATKTTE</sequence>
<accession>H9B9B0</accession>
<feature type="transmembrane region" description="Helical" evidence="1">
    <location>
        <begin position="42"/>
        <end position="67"/>
    </location>
</feature>
<dbReference type="VEuPathDB" id="ToxoDB:ETH_00020310"/>
<feature type="transmembrane region" description="Helical" evidence="1">
    <location>
        <begin position="79"/>
        <end position="96"/>
    </location>
</feature>
<dbReference type="EMBL" id="JN987347">
    <property type="protein sequence ID" value="AET50570.1"/>
    <property type="molecule type" value="mRNA"/>
</dbReference>
<feature type="transmembrane region" description="Helical" evidence="1">
    <location>
        <begin position="6"/>
        <end position="21"/>
    </location>
</feature>
<dbReference type="VEuPathDB" id="ToxoDB:ETH2_1135900"/>
<evidence type="ECO:0000313" key="2">
    <source>
        <dbReference type="EMBL" id="AET50570.1"/>
    </source>
</evidence>
<name>H9B9B0_EIMTE</name>